<evidence type="ECO:0000256" key="1">
    <source>
        <dbReference type="SAM" id="MobiDB-lite"/>
    </source>
</evidence>
<accession>A0A812I123</accession>
<proteinExistence type="predicted"/>
<reference evidence="2" key="1">
    <citation type="submission" date="2021-02" db="EMBL/GenBank/DDBJ databases">
        <authorList>
            <person name="Dougan E. K."/>
            <person name="Rhodes N."/>
            <person name="Thang M."/>
            <person name="Chan C."/>
        </authorList>
    </citation>
    <scope>NUCLEOTIDE SEQUENCE</scope>
</reference>
<name>A0A812I123_9DINO</name>
<feature type="region of interest" description="Disordered" evidence="1">
    <location>
        <begin position="68"/>
        <end position="99"/>
    </location>
</feature>
<gene>
    <name evidence="2" type="ORF">SNAT2548_LOCUS2366</name>
</gene>
<evidence type="ECO:0000313" key="3">
    <source>
        <dbReference type="Proteomes" id="UP000604046"/>
    </source>
</evidence>
<protein>
    <submittedName>
        <fullName evidence="2">Uncharacterized protein</fullName>
    </submittedName>
</protein>
<dbReference type="AlphaFoldDB" id="A0A812I123"/>
<evidence type="ECO:0000313" key="2">
    <source>
        <dbReference type="EMBL" id="CAE6968747.1"/>
    </source>
</evidence>
<comment type="caution">
    <text evidence="2">The sequence shown here is derived from an EMBL/GenBank/DDBJ whole genome shotgun (WGS) entry which is preliminary data.</text>
</comment>
<keyword evidence="3" id="KW-1185">Reference proteome</keyword>
<sequence length="99" mass="10600">MPLELRRLLAHHIHDGASTETYSRDVLAPAARELEEILTAIQSGELLPDATCSQTRAHATTLLELPAQPQDAGDGQEVPIGELLAQEPAGGPLDSRLSR</sequence>
<dbReference type="Proteomes" id="UP000604046">
    <property type="component" value="Unassembled WGS sequence"/>
</dbReference>
<dbReference type="EMBL" id="CAJNDS010000136">
    <property type="protein sequence ID" value="CAE6968747.1"/>
    <property type="molecule type" value="Genomic_DNA"/>
</dbReference>
<organism evidence="2 3">
    <name type="scientific">Symbiodinium natans</name>
    <dbReference type="NCBI Taxonomy" id="878477"/>
    <lineage>
        <taxon>Eukaryota</taxon>
        <taxon>Sar</taxon>
        <taxon>Alveolata</taxon>
        <taxon>Dinophyceae</taxon>
        <taxon>Suessiales</taxon>
        <taxon>Symbiodiniaceae</taxon>
        <taxon>Symbiodinium</taxon>
    </lineage>
</organism>